<keyword evidence="3" id="KW-0812">Transmembrane</keyword>
<evidence type="ECO:0000256" key="2">
    <source>
        <dbReference type="ARBA" id="ARBA00022475"/>
    </source>
</evidence>
<dbReference type="Pfam" id="PF04347">
    <property type="entry name" value="FliO"/>
    <property type="match status" value="1"/>
</dbReference>
<evidence type="ECO:0000256" key="5">
    <source>
        <dbReference type="ARBA" id="ARBA00023136"/>
    </source>
</evidence>
<comment type="subcellular location">
    <subcellularLocation>
        <location evidence="1">Cell membrane</location>
    </subcellularLocation>
</comment>
<dbReference type="EMBL" id="JMCB01000017">
    <property type="protein sequence ID" value="KFE63444.1"/>
    <property type="molecule type" value="Genomic_DNA"/>
</dbReference>
<organism evidence="6 7">
    <name type="scientific">Hyalangium minutum</name>
    <dbReference type="NCBI Taxonomy" id="394096"/>
    <lineage>
        <taxon>Bacteria</taxon>
        <taxon>Pseudomonadati</taxon>
        <taxon>Myxococcota</taxon>
        <taxon>Myxococcia</taxon>
        <taxon>Myxococcales</taxon>
        <taxon>Cystobacterineae</taxon>
        <taxon>Archangiaceae</taxon>
        <taxon>Hyalangium</taxon>
    </lineage>
</organism>
<keyword evidence="2" id="KW-1003">Cell membrane</keyword>
<keyword evidence="5" id="KW-0472">Membrane</keyword>
<evidence type="ECO:0000256" key="3">
    <source>
        <dbReference type="ARBA" id="ARBA00022692"/>
    </source>
</evidence>
<protein>
    <recommendedName>
        <fullName evidence="8">Flagellar biosynthesis protein FliO</fullName>
    </recommendedName>
</protein>
<dbReference type="InterPro" id="IPR022781">
    <property type="entry name" value="Flagellar_biosynth_FliO"/>
</dbReference>
<evidence type="ECO:0000256" key="4">
    <source>
        <dbReference type="ARBA" id="ARBA00022989"/>
    </source>
</evidence>
<evidence type="ECO:0000313" key="7">
    <source>
        <dbReference type="Proteomes" id="UP000028725"/>
    </source>
</evidence>
<dbReference type="STRING" id="394096.DB31_2562"/>
<comment type="caution">
    <text evidence="6">The sequence shown here is derived from an EMBL/GenBank/DDBJ whole genome shotgun (WGS) entry which is preliminary data.</text>
</comment>
<keyword evidence="4" id="KW-1133">Transmembrane helix</keyword>
<sequence length="74" mass="8032">MALGGLGWWLWRRGGASSQFALPERLKVVSRAGLSQRCGIALVEADGRSFLVAFGDSFAQIHESPSMQPEGVER</sequence>
<dbReference type="Proteomes" id="UP000028725">
    <property type="component" value="Unassembled WGS sequence"/>
</dbReference>
<reference evidence="6 7" key="1">
    <citation type="submission" date="2014-04" db="EMBL/GenBank/DDBJ databases">
        <title>Genome assembly of Hyalangium minutum DSM 14724.</title>
        <authorList>
            <person name="Sharma G."/>
            <person name="Subramanian S."/>
        </authorList>
    </citation>
    <scope>NUCLEOTIDE SEQUENCE [LARGE SCALE GENOMIC DNA]</scope>
    <source>
        <strain evidence="6 7">DSM 14724</strain>
    </source>
</reference>
<gene>
    <name evidence="6" type="ORF">DB31_2562</name>
</gene>
<evidence type="ECO:0008006" key="8">
    <source>
        <dbReference type="Google" id="ProtNLM"/>
    </source>
</evidence>
<name>A0A085W6Y1_9BACT</name>
<accession>A0A085W6Y1</accession>
<dbReference type="AlphaFoldDB" id="A0A085W6Y1"/>
<evidence type="ECO:0000256" key="1">
    <source>
        <dbReference type="ARBA" id="ARBA00004236"/>
    </source>
</evidence>
<dbReference type="GO" id="GO:0016020">
    <property type="term" value="C:membrane"/>
    <property type="evidence" value="ECO:0007669"/>
    <property type="project" value="InterPro"/>
</dbReference>
<dbReference type="GO" id="GO:0044781">
    <property type="term" value="P:bacterial-type flagellum organization"/>
    <property type="evidence" value="ECO:0007669"/>
    <property type="project" value="InterPro"/>
</dbReference>
<proteinExistence type="predicted"/>
<evidence type="ECO:0000313" key="6">
    <source>
        <dbReference type="EMBL" id="KFE63444.1"/>
    </source>
</evidence>
<keyword evidence="7" id="KW-1185">Reference proteome</keyword>